<dbReference type="InterPro" id="IPR027417">
    <property type="entry name" value="P-loop_NTPase"/>
</dbReference>
<dbReference type="Gene3D" id="3.30.450.40">
    <property type="match status" value="1"/>
</dbReference>
<dbReference type="Gene3D" id="1.10.287.130">
    <property type="match status" value="1"/>
</dbReference>
<dbReference type="SUPFAM" id="SSF55781">
    <property type="entry name" value="GAF domain-like"/>
    <property type="match status" value="1"/>
</dbReference>
<evidence type="ECO:0000313" key="3">
    <source>
        <dbReference type="Proteomes" id="UP000271624"/>
    </source>
</evidence>
<dbReference type="SUPFAM" id="SSF48452">
    <property type="entry name" value="TPR-like"/>
    <property type="match status" value="1"/>
</dbReference>
<keyword evidence="3" id="KW-1185">Reference proteome</keyword>
<dbReference type="CDD" id="cd14014">
    <property type="entry name" value="STKc_PknB_like"/>
    <property type="match status" value="1"/>
</dbReference>
<dbReference type="Pfam" id="PF01590">
    <property type="entry name" value="GAF"/>
    <property type="match status" value="1"/>
</dbReference>
<reference evidence="2" key="1">
    <citation type="submission" date="2018-12" db="EMBL/GenBank/DDBJ databases">
        <authorList>
            <person name="Will S."/>
            <person name="Neumann-Schaal M."/>
            <person name="Henke P."/>
        </authorList>
    </citation>
    <scope>NUCLEOTIDE SEQUENCE</scope>
    <source>
        <strain evidence="2">PCC 7102</strain>
    </source>
</reference>
<dbReference type="InterPro" id="IPR011990">
    <property type="entry name" value="TPR-like_helical_dom_sf"/>
</dbReference>
<dbReference type="RefSeq" id="WP_127081190.1">
    <property type="nucleotide sequence ID" value="NZ_RSCL01000005.1"/>
</dbReference>
<dbReference type="InterPro" id="IPR003661">
    <property type="entry name" value="HisK_dim/P_dom"/>
</dbReference>
<keyword evidence="2" id="KW-0808">Transferase</keyword>
<sequence length="1591" mass="178489">MATASHTPTIPGYQILSEVYAGSRTLVYRAIREHDSLAVVIKLLASSFPNFNELLQFRNQYAITKNLNIPGIVHPLSLEPYGNSYVLVMEDNGDISLREYIGTTVLSLVDVLVIAIQLTDILHDLHQNRIIHKDIKPANIIINPETKQVKLIDFSIASLLPKETQEIKSPNVLEGTLAYISPEQTGRMNRGIDYRSDFYSLGITFYELITGQLPFIANDAMELVHCHIAQLAVSVSDINPEIPQVISKIINKLIAKNAEDRYQSTFGLKSDLEYCLYQLKNTGTITDFEIGKRDLCERFLISEKLYGREAEVKILLAGFERVASHTTDNPKSEMMLVAGFSGIGKTAVINEIHKPITRSHGYFIKGKFDQFNRNIPLSAFVQALRDLIVQLLSESDARQLQWQVKILEAVGNNGQVLIEVVPELERLIGKQPAALELSGTAQQNRFNLLFLKFIEVFTRPQHPLVIFLDDLQWADSASLQLIKLLMGDKGYLLLFGAYRDNEVQAAHPFMLTVEELKKTNTIVNTITLAPLIFQDINRLVAETLNCSTELSQPLAELVQRKTQGNPFFITQFLKALHEDGYIISSHAGWECDIAKINALSLTDDVVEFMATQLQKLPQETQRILTLAACIGNQFDLATLTTVSEQSEAATAIALWKALQEGLVIPQSEVYKFYLSHDEQDTNIVNAENVTYRFLHDRVQQASYSLIPEDQKQETHLKIGRLLFPSVANGHTEQVFDIVAQFNAAVLLITDPQEQIEIAQLNLAAAQKAKAATAYKGLVTYASTGIQLMGVTAWQENYELTLQLYEAAAEGTYLLGEYAELSRWVEPILQQAKSLEDKIKVYELQVFSLQAQNYLQEAIDTALGVLKQLDIFLPAHPNKIQVLLKLGETKLKLLGKTQDLIHLPTMNQSKAKAAMQILSSALSTTYIARPDLLPLNVFEQVKLSLKYGNTNLSAFAYSWYALILSGVLQDIEGGYQFAKLALELLEKFGAKEIRCRTLFMVYCFVYHWHEPLGDTIAPLRTAYTIGLESGDLEYACWSLASLSIHQLFIGEELSTLSQEFNSYRKSAFEFKQSNPYLYVSILHQTVSNLLGYAASPSRLEGDSYKASESIAQQQQSKDGTGLSIMMSTQIFLSYLFADYQYAYTISQEAIPYLEAGTGLHSLGVFHFYESLVYLAIYPTLDIQAKKDIKRKFAASKLLISKWAKHSPSIYQHKLLLILAEEKRVYGKYQDAATLYEQAIAGANKNGYIHEEGLANELAAKFYLEWDKVKAAQAYMQAAYFCYAKWGAKAKIDDLEQRYPQLIKPILEQKRSSFNHLETIATIAKTSHSSSTYANSTNICDALDFTSVLKAAQTISSSIELDELITNLTHIILENSGAKKSVLILEEENTWQVRAITSMNQQGAQTILNRQSIDICQDIPIKIINYVKSTQETVVIDNCQTNTQGLIGEYMRSVQPKSLLCTPIINQGHLVGILYLENQITSGVFTQERLQIIKLLSSQAAISLENARLYQKSQQAFQELQQAQLQIVQSEKMSALGNLVAGVAHEMNNPLGFISATIEQVKPSFADVYEHLKLYQESFLNPGDKKDLCFRGS</sequence>
<proteinExistence type="predicted"/>
<dbReference type="InterPro" id="IPR008271">
    <property type="entry name" value="Ser/Thr_kinase_AS"/>
</dbReference>
<dbReference type="Gene3D" id="3.40.50.300">
    <property type="entry name" value="P-loop containing nucleotide triphosphate hydrolases"/>
    <property type="match status" value="1"/>
</dbReference>
<dbReference type="PANTHER" id="PTHR43642">
    <property type="entry name" value="HYBRID SIGNAL TRANSDUCTION HISTIDINE KINASE G"/>
    <property type="match status" value="1"/>
</dbReference>
<dbReference type="Proteomes" id="UP000271624">
    <property type="component" value="Unassembled WGS sequence"/>
</dbReference>
<dbReference type="InterPro" id="IPR029016">
    <property type="entry name" value="GAF-like_dom_sf"/>
</dbReference>
<protein>
    <submittedName>
        <fullName evidence="2">Serine/threonine protein kinase</fullName>
    </submittedName>
</protein>
<evidence type="ECO:0000313" key="2">
    <source>
        <dbReference type="EMBL" id="RUT07376.1"/>
    </source>
</evidence>
<dbReference type="Pfam" id="PF00069">
    <property type="entry name" value="Pkinase"/>
    <property type="match status" value="1"/>
</dbReference>
<feature type="domain" description="Protein kinase" evidence="1">
    <location>
        <begin position="13"/>
        <end position="275"/>
    </location>
</feature>
<dbReference type="InterPro" id="IPR000719">
    <property type="entry name" value="Prot_kinase_dom"/>
</dbReference>
<accession>A0A3S1J4C8</accession>
<gene>
    <name evidence="2" type="ORF">DSM106972_026370</name>
</gene>
<dbReference type="InterPro" id="IPR041664">
    <property type="entry name" value="AAA_16"/>
</dbReference>
<dbReference type="SMART" id="SM00220">
    <property type="entry name" value="S_TKc"/>
    <property type="match status" value="1"/>
</dbReference>
<dbReference type="PROSITE" id="PS00108">
    <property type="entry name" value="PROTEIN_KINASE_ST"/>
    <property type="match status" value="1"/>
</dbReference>
<dbReference type="InterPro" id="IPR011009">
    <property type="entry name" value="Kinase-like_dom_sf"/>
</dbReference>
<dbReference type="Gene3D" id="1.10.510.10">
    <property type="entry name" value="Transferase(Phosphotransferase) domain 1"/>
    <property type="match status" value="1"/>
</dbReference>
<dbReference type="SMART" id="SM00065">
    <property type="entry name" value="GAF"/>
    <property type="match status" value="1"/>
</dbReference>
<name>A0A3S1J4C8_9CYAN</name>
<dbReference type="Pfam" id="PF13191">
    <property type="entry name" value="AAA_16"/>
    <property type="match status" value="1"/>
</dbReference>
<dbReference type="InterPro" id="IPR053159">
    <property type="entry name" value="Hybrid_Histidine_Kinase"/>
</dbReference>
<dbReference type="GO" id="GO:0005524">
    <property type="term" value="F:ATP binding"/>
    <property type="evidence" value="ECO:0007669"/>
    <property type="project" value="InterPro"/>
</dbReference>
<keyword evidence="2" id="KW-0418">Kinase</keyword>
<dbReference type="CDD" id="cd00082">
    <property type="entry name" value="HisKA"/>
    <property type="match status" value="1"/>
</dbReference>
<dbReference type="SUPFAM" id="SSF56112">
    <property type="entry name" value="Protein kinase-like (PK-like)"/>
    <property type="match status" value="1"/>
</dbReference>
<comment type="caution">
    <text evidence="2">The sequence shown here is derived from an EMBL/GenBank/DDBJ whole genome shotgun (WGS) entry which is preliminary data.</text>
</comment>
<keyword evidence="2" id="KW-0723">Serine/threonine-protein kinase</keyword>
<evidence type="ECO:0000259" key="1">
    <source>
        <dbReference type="PROSITE" id="PS50011"/>
    </source>
</evidence>
<dbReference type="PROSITE" id="PS50011">
    <property type="entry name" value="PROTEIN_KINASE_DOM"/>
    <property type="match status" value="1"/>
</dbReference>
<dbReference type="InterPro" id="IPR003018">
    <property type="entry name" value="GAF"/>
</dbReference>
<dbReference type="PANTHER" id="PTHR43642:SF1">
    <property type="entry name" value="HYBRID SIGNAL TRANSDUCTION HISTIDINE KINASE G"/>
    <property type="match status" value="1"/>
</dbReference>
<dbReference type="GO" id="GO:0004674">
    <property type="term" value="F:protein serine/threonine kinase activity"/>
    <property type="evidence" value="ECO:0007669"/>
    <property type="project" value="UniProtKB-KW"/>
</dbReference>
<dbReference type="OrthoDB" id="573511at2"/>
<dbReference type="EMBL" id="RSCL01000005">
    <property type="protein sequence ID" value="RUT07376.1"/>
    <property type="molecule type" value="Genomic_DNA"/>
</dbReference>
<dbReference type="GO" id="GO:0000155">
    <property type="term" value="F:phosphorelay sensor kinase activity"/>
    <property type="evidence" value="ECO:0007669"/>
    <property type="project" value="InterPro"/>
</dbReference>
<reference evidence="2" key="2">
    <citation type="journal article" date="2019" name="Genome Biol. Evol.">
        <title>Day and night: Metabolic profiles and evolutionary relationships of six axenic non-marine cyanobacteria.</title>
        <authorList>
            <person name="Will S.E."/>
            <person name="Henke P."/>
            <person name="Boedeker C."/>
            <person name="Huang S."/>
            <person name="Brinkmann H."/>
            <person name="Rohde M."/>
            <person name="Jarek M."/>
            <person name="Friedl T."/>
            <person name="Seufert S."/>
            <person name="Schumacher M."/>
            <person name="Overmann J."/>
            <person name="Neumann-Schaal M."/>
            <person name="Petersen J."/>
        </authorList>
    </citation>
    <scope>NUCLEOTIDE SEQUENCE [LARGE SCALE GENOMIC DNA]</scope>
    <source>
        <strain evidence="2">PCC 7102</strain>
    </source>
</reference>
<dbReference type="SUPFAM" id="SSF52540">
    <property type="entry name" value="P-loop containing nucleoside triphosphate hydrolases"/>
    <property type="match status" value="1"/>
</dbReference>
<organism evidence="2 3">
    <name type="scientific">Dulcicalothrix desertica PCC 7102</name>
    <dbReference type="NCBI Taxonomy" id="232991"/>
    <lineage>
        <taxon>Bacteria</taxon>
        <taxon>Bacillati</taxon>
        <taxon>Cyanobacteriota</taxon>
        <taxon>Cyanophyceae</taxon>
        <taxon>Nostocales</taxon>
        <taxon>Calotrichaceae</taxon>
        <taxon>Dulcicalothrix</taxon>
    </lineage>
</organism>